<comment type="cofactor">
    <cofactor evidence="1 12">
        <name>Zn(2+)</name>
        <dbReference type="ChEBI" id="CHEBI:29105"/>
    </cofactor>
</comment>
<evidence type="ECO:0000313" key="15">
    <source>
        <dbReference type="Proteomes" id="UP001377804"/>
    </source>
</evidence>
<feature type="domain" description="CMP/dCMP-type deaminase" evidence="13">
    <location>
        <begin position="1"/>
        <end position="131"/>
    </location>
</feature>
<dbReference type="RefSeq" id="WP_339969725.1">
    <property type="nucleotide sequence ID" value="NZ_JAWMWG010000001.1"/>
</dbReference>
<comment type="caution">
    <text evidence="14">The sequence shown here is derived from an EMBL/GenBank/DDBJ whole genome shotgun (WGS) entry which is preliminary data.</text>
</comment>
<evidence type="ECO:0000313" key="14">
    <source>
        <dbReference type="EMBL" id="MEJ6348498.1"/>
    </source>
</evidence>
<evidence type="ECO:0000256" key="2">
    <source>
        <dbReference type="ARBA" id="ARBA00003949"/>
    </source>
</evidence>
<dbReference type="EMBL" id="JAWMWG010000001">
    <property type="protein sequence ID" value="MEJ6348498.1"/>
    <property type="molecule type" value="Genomic_DNA"/>
</dbReference>
<dbReference type="InterPro" id="IPR050202">
    <property type="entry name" value="Cyt/Deoxycyt_deaminase"/>
</dbReference>
<dbReference type="InterPro" id="IPR002125">
    <property type="entry name" value="CMP_dCMP_dom"/>
</dbReference>
<dbReference type="InterPro" id="IPR016193">
    <property type="entry name" value="Cytidine_deaminase-like"/>
</dbReference>
<evidence type="ECO:0000256" key="4">
    <source>
        <dbReference type="ARBA" id="ARBA00012783"/>
    </source>
</evidence>
<dbReference type="EC" id="3.5.4.5" evidence="4 12"/>
<evidence type="ECO:0000256" key="8">
    <source>
        <dbReference type="ARBA" id="ARBA00022833"/>
    </source>
</evidence>
<keyword evidence="6 12" id="KW-0479">Metal-binding</keyword>
<protein>
    <recommendedName>
        <fullName evidence="5 12">Cytidine deaminase</fullName>
        <ecNumber evidence="4 12">3.5.4.5</ecNumber>
    </recommendedName>
    <alternativeName>
        <fullName evidence="9 12">Cytidine aminohydrolase</fullName>
    </alternativeName>
</protein>
<reference evidence="14 15" key="1">
    <citation type="submission" date="2023-10" db="EMBL/GenBank/DDBJ databases">
        <title>Holzapfeliella saturejae sp. nov. isolated from Satureja montana flowers.</title>
        <authorList>
            <person name="Alcantara C."/>
            <person name="Zuniga M."/>
            <person name="Landete J.M."/>
            <person name="Monedero V."/>
        </authorList>
    </citation>
    <scope>NUCLEOTIDE SEQUENCE [LARGE SCALE GENOMIC DNA]</scope>
    <source>
        <strain evidence="14 15">He02</strain>
    </source>
</reference>
<comment type="catalytic activity">
    <reaction evidence="11 12">
        <text>cytidine + H2O + H(+) = uridine + NH4(+)</text>
        <dbReference type="Rhea" id="RHEA:16069"/>
        <dbReference type="ChEBI" id="CHEBI:15377"/>
        <dbReference type="ChEBI" id="CHEBI:15378"/>
        <dbReference type="ChEBI" id="CHEBI:16704"/>
        <dbReference type="ChEBI" id="CHEBI:17562"/>
        <dbReference type="ChEBI" id="CHEBI:28938"/>
        <dbReference type="EC" id="3.5.4.5"/>
    </reaction>
</comment>
<dbReference type="Pfam" id="PF00383">
    <property type="entry name" value="dCMP_cyt_deam_1"/>
    <property type="match status" value="1"/>
</dbReference>
<dbReference type="PROSITE" id="PS51747">
    <property type="entry name" value="CYT_DCMP_DEAMINASES_2"/>
    <property type="match status" value="1"/>
</dbReference>
<comment type="function">
    <text evidence="2 12">This enzyme scavenges exogenous and endogenous cytidine and 2'-deoxycytidine for UMP synthesis.</text>
</comment>
<evidence type="ECO:0000256" key="6">
    <source>
        <dbReference type="ARBA" id="ARBA00022723"/>
    </source>
</evidence>
<name>A0ABU8SHU8_9LACO</name>
<evidence type="ECO:0000256" key="11">
    <source>
        <dbReference type="ARBA" id="ARBA00049558"/>
    </source>
</evidence>
<dbReference type="SUPFAM" id="SSF53927">
    <property type="entry name" value="Cytidine deaminase-like"/>
    <property type="match status" value="1"/>
</dbReference>
<keyword evidence="15" id="KW-1185">Reference proteome</keyword>
<evidence type="ECO:0000256" key="3">
    <source>
        <dbReference type="ARBA" id="ARBA00006576"/>
    </source>
</evidence>
<dbReference type="InterPro" id="IPR006262">
    <property type="entry name" value="Cyt_deam_tetra"/>
</dbReference>
<dbReference type="NCBIfam" id="TIGR01354">
    <property type="entry name" value="cyt_deam_tetra"/>
    <property type="match status" value="1"/>
</dbReference>
<keyword evidence="8 12" id="KW-0862">Zinc</keyword>
<proteinExistence type="inferred from homology"/>
<dbReference type="PANTHER" id="PTHR11644:SF2">
    <property type="entry name" value="CYTIDINE DEAMINASE"/>
    <property type="match status" value="1"/>
</dbReference>
<keyword evidence="7 12" id="KW-0378">Hydrolase</keyword>
<dbReference type="Proteomes" id="UP001377804">
    <property type="component" value="Unassembled WGS sequence"/>
</dbReference>
<evidence type="ECO:0000256" key="9">
    <source>
        <dbReference type="ARBA" id="ARBA00032005"/>
    </source>
</evidence>
<evidence type="ECO:0000256" key="7">
    <source>
        <dbReference type="ARBA" id="ARBA00022801"/>
    </source>
</evidence>
<evidence type="ECO:0000256" key="10">
    <source>
        <dbReference type="ARBA" id="ARBA00049252"/>
    </source>
</evidence>
<dbReference type="CDD" id="cd01283">
    <property type="entry name" value="cytidine_deaminase"/>
    <property type="match status" value="1"/>
</dbReference>
<gene>
    <name evidence="14" type="ORF">R4Y45_04555</name>
</gene>
<organism evidence="14 15">
    <name type="scientific">Holzapfeliella saturejae</name>
    <dbReference type="NCBI Taxonomy" id="3082953"/>
    <lineage>
        <taxon>Bacteria</taxon>
        <taxon>Bacillati</taxon>
        <taxon>Bacillota</taxon>
        <taxon>Bacilli</taxon>
        <taxon>Lactobacillales</taxon>
        <taxon>Lactobacillaceae</taxon>
        <taxon>Holzapfeliella</taxon>
    </lineage>
</organism>
<accession>A0ABU8SHU8</accession>
<dbReference type="GO" id="GO:0004126">
    <property type="term" value="F:cytidine deaminase activity"/>
    <property type="evidence" value="ECO:0007669"/>
    <property type="project" value="UniProtKB-EC"/>
</dbReference>
<dbReference type="NCBIfam" id="NF004064">
    <property type="entry name" value="PRK05578.1"/>
    <property type="match status" value="1"/>
</dbReference>
<dbReference type="PANTHER" id="PTHR11644">
    <property type="entry name" value="CYTIDINE DEAMINASE"/>
    <property type="match status" value="1"/>
</dbReference>
<dbReference type="Gene3D" id="3.40.140.10">
    <property type="entry name" value="Cytidine Deaminase, domain 2"/>
    <property type="match status" value="1"/>
</dbReference>
<evidence type="ECO:0000256" key="12">
    <source>
        <dbReference type="RuleBase" id="RU364006"/>
    </source>
</evidence>
<comment type="similarity">
    <text evidence="3 12">Belongs to the cytidine and deoxycytidylate deaminase family.</text>
</comment>
<evidence type="ECO:0000256" key="5">
    <source>
        <dbReference type="ARBA" id="ARBA00018266"/>
    </source>
</evidence>
<sequence>MEIKQLIEIAKQHLSRAYVPYSHFPVAAVALDDQGNLYKGINVENASYGLTMCAERVCLFESINQNDSKPTITDFVIIGNTPNAISPCGACRQVMSELLNRETRIVLASAKTDDLKQFSLDEILPYYFTSEELNNGK</sequence>
<evidence type="ECO:0000259" key="13">
    <source>
        <dbReference type="PROSITE" id="PS51747"/>
    </source>
</evidence>
<evidence type="ECO:0000256" key="1">
    <source>
        <dbReference type="ARBA" id="ARBA00001947"/>
    </source>
</evidence>
<comment type="catalytic activity">
    <reaction evidence="10 12">
        <text>2'-deoxycytidine + H2O + H(+) = 2'-deoxyuridine + NH4(+)</text>
        <dbReference type="Rhea" id="RHEA:13433"/>
        <dbReference type="ChEBI" id="CHEBI:15377"/>
        <dbReference type="ChEBI" id="CHEBI:15378"/>
        <dbReference type="ChEBI" id="CHEBI:15698"/>
        <dbReference type="ChEBI" id="CHEBI:16450"/>
        <dbReference type="ChEBI" id="CHEBI:28938"/>
        <dbReference type="EC" id="3.5.4.5"/>
    </reaction>
</comment>